<dbReference type="InterPro" id="IPR000089">
    <property type="entry name" value="Biotin_lipoyl"/>
</dbReference>
<dbReference type="InterPro" id="IPR001882">
    <property type="entry name" value="Biotin_BS"/>
</dbReference>
<evidence type="ECO:0000256" key="5">
    <source>
        <dbReference type="ARBA" id="ARBA00022832"/>
    </source>
</evidence>
<dbReference type="InterPro" id="IPR001249">
    <property type="entry name" value="AcCoA_biotinCC"/>
</dbReference>
<dbReference type="GO" id="GO:0009317">
    <property type="term" value="C:acetyl-CoA carboxylase complex"/>
    <property type="evidence" value="ECO:0007669"/>
    <property type="project" value="InterPro"/>
</dbReference>
<dbReference type="PANTHER" id="PTHR45266">
    <property type="entry name" value="OXALOACETATE DECARBOXYLASE ALPHA CHAIN"/>
    <property type="match status" value="1"/>
</dbReference>
<dbReference type="InterPro" id="IPR050709">
    <property type="entry name" value="Biotin_Carboxyl_Carrier/Decarb"/>
</dbReference>
<dbReference type="AlphaFoldDB" id="A0A410P3Y7"/>
<dbReference type="PRINTS" id="PR01071">
    <property type="entry name" value="ACOABIOTINCC"/>
</dbReference>
<evidence type="ECO:0000256" key="8">
    <source>
        <dbReference type="ARBA" id="ARBA00023267"/>
    </source>
</evidence>
<protein>
    <recommendedName>
        <fullName evidence="3 9">Biotin carboxyl carrier protein of acetyl-CoA carboxylase</fullName>
    </recommendedName>
</protein>
<dbReference type="PANTHER" id="PTHR45266:SF3">
    <property type="entry name" value="OXALOACETATE DECARBOXYLASE ALPHA CHAIN"/>
    <property type="match status" value="1"/>
</dbReference>
<keyword evidence="7 9" id="KW-0275">Fatty acid biosynthesis</keyword>
<evidence type="ECO:0000256" key="2">
    <source>
        <dbReference type="ARBA" id="ARBA00005194"/>
    </source>
</evidence>
<dbReference type="OrthoDB" id="9811735at2"/>
<evidence type="ECO:0000256" key="1">
    <source>
        <dbReference type="ARBA" id="ARBA00003761"/>
    </source>
</evidence>
<evidence type="ECO:0000313" key="11">
    <source>
        <dbReference type="EMBL" id="QAT16917.1"/>
    </source>
</evidence>
<evidence type="ECO:0000256" key="3">
    <source>
        <dbReference type="ARBA" id="ARBA00017562"/>
    </source>
</evidence>
<name>A0A410P3Y7_VELA1</name>
<keyword evidence="6 9" id="KW-0443">Lipid metabolism</keyword>
<dbReference type="GO" id="GO:0006633">
    <property type="term" value="P:fatty acid biosynthetic process"/>
    <property type="evidence" value="ECO:0007669"/>
    <property type="project" value="UniProtKB-UniPathway"/>
</dbReference>
<evidence type="ECO:0000256" key="6">
    <source>
        <dbReference type="ARBA" id="ARBA00023098"/>
    </source>
</evidence>
<dbReference type="NCBIfam" id="TIGR00531">
    <property type="entry name" value="BCCP"/>
    <property type="match status" value="1"/>
</dbReference>
<evidence type="ECO:0000256" key="7">
    <source>
        <dbReference type="ARBA" id="ARBA00023160"/>
    </source>
</evidence>
<dbReference type="InterPro" id="IPR011053">
    <property type="entry name" value="Single_hybrid_motif"/>
</dbReference>
<reference evidence="11 12" key="1">
    <citation type="submission" date="2017-01" db="EMBL/GenBank/DDBJ databases">
        <title>First insights into the biology of 'candidatus Vampirococcus archaeovorus'.</title>
        <authorList>
            <person name="Kizina J."/>
            <person name="Jordan S."/>
            <person name="Stueber K."/>
            <person name="Reinhardt R."/>
            <person name="Harder J."/>
        </authorList>
    </citation>
    <scope>NUCLEOTIDE SEQUENCE [LARGE SCALE GENOMIC DNA]</scope>
    <source>
        <strain evidence="11 12">LiM</strain>
    </source>
</reference>
<dbReference type="SUPFAM" id="SSF51230">
    <property type="entry name" value="Single hybrid motif"/>
    <property type="match status" value="1"/>
</dbReference>
<evidence type="ECO:0000313" key="12">
    <source>
        <dbReference type="Proteomes" id="UP000287243"/>
    </source>
</evidence>
<gene>
    <name evidence="11" type="ORF">BU251_03805</name>
</gene>
<dbReference type="Proteomes" id="UP000287243">
    <property type="component" value="Chromosome"/>
</dbReference>
<dbReference type="UniPathway" id="UPA00094"/>
<evidence type="ECO:0000259" key="10">
    <source>
        <dbReference type="PROSITE" id="PS50968"/>
    </source>
</evidence>
<comment type="pathway">
    <text evidence="2 9">Lipid metabolism; fatty acid biosynthesis.</text>
</comment>
<dbReference type="GO" id="GO:0003989">
    <property type="term" value="F:acetyl-CoA carboxylase activity"/>
    <property type="evidence" value="ECO:0007669"/>
    <property type="project" value="InterPro"/>
</dbReference>
<proteinExistence type="predicted"/>
<keyword evidence="12" id="KW-1185">Reference proteome</keyword>
<comment type="function">
    <text evidence="1 9">This protein is a component of the acetyl coenzyme A carboxylase complex; first, biotin carboxylase catalyzes the carboxylation of the carrier protein and then the transcarboxylase transfers the carboxyl group to form malonyl-CoA.</text>
</comment>
<organism evidence="11 12">
    <name type="scientific">Velamenicoccus archaeovorus</name>
    <dbReference type="NCBI Taxonomy" id="1930593"/>
    <lineage>
        <taxon>Bacteria</taxon>
        <taxon>Pseudomonadati</taxon>
        <taxon>Candidatus Omnitrophota</taxon>
        <taxon>Candidatus Velamenicoccus</taxon>
    </lineage>
</organism>
<dbReference type="Pfam" id="PF00364">
    <property type="entry name" value="Biotin_lipoyl"/>
    <property type="match status" value="1"/>
</dbReference>
<dbReference type="KEGG" id="vai:BU251_03805"/>
<evidence type="ECO:0000256" key="9">
    <source>
        <dbReference type="RuleBase" id="RU364072"/>
    </source>
</evidence>
<evidence type="ECO:0000256" key="4">
    <source>
        <dbReference type="ARBA" id="ARBA00022516"/>
    </source>
</evidence>
<accession>A0A410P3Y7</accession>
<dbReference type="CDD" id="cd06850">
    <property type="entry name" value="biotinyl_domain"/>
    <property type="match status" value="1"/>
</dbReference>
<dbReference type="PROSITE" id="PS00188">
    <property type="entry name" value="BIOTIN"/>
    <property type="match status" value="1"/>
</dbReference>
<dbReference type="RefSeq" id="WP_128699559.1">
    <property type="nucleotide sequence ID" value="NZ_CP019384.1"/>
</dbReference>
<dbReference type="Gene3D" id="2.40.50.100">
    <property type="match status" value="1"/>
</dbReference>
<keyword evidence="5 9" id="KW-0276">Fatty acid metabolism</keyword>
<dbReference type="PROSITE" id="PS50968">
    <property type="entry name" value="BIOTINYL_LIPOYL"/>
    <property type="match status" value="1"/>
</dbReference>
<keyword evidence="8 9" id="KW-0092">Biotin</keyword>
<feature type="domain" description="Lipoyl-binding" evidence="10">
    <location>
        <begin position="81"/>
        <end position="157"/>
    </location>
</feature>
<sequence>MNIKEIKEMINLMNENNLTELEIEKEGLRVRLKKGSEGQVIVEQPQHKTPLSVPVMPEFHPVQTPAAAKEAPRERASGKNLIEIKSPMVGTFYRAPSPESPPFIEINQNVEIGQVVCIVEAMKLMNEIKSEIRGKIVDILVNNAEPVEFGQALFLVEPA</sequence>
<dbReference type="EMBL" id="CP019384">
    <property type="protein sequence ID" value="QAT16917.1"/>
    <property type="molecule type" value="Genomic_DNA"/>
</dbReference>
<keyword evidence="4 9" id="KW-0444">Lipid biosynthesis</keyword>